<dbReference type="EMBL" id="JACDXX010000002">
    <property type="protein sequence ID" value="MCB5409063.1"/>
    <property type="molecule type" value="Genomic_DNA"/>
</dbReference>
<comment type="similarity">
    <text evidence="2">Belongs to the isochorismate synthase family.</text>
</comment>
<gene>
    <name evidence="7" type="ORF">H0485_03420</name>
</gene>
<dbReference type="PANTHER" id="PTHR42839:SF2">
    <property type="entry name" value="ISOCHORISMATE SYNTHASE ENTC"/>
    <property type="match status" value="1"/>
</dbReference>
<evidence type="ECO:0000256" key="4">
    <source>
        <dbReference type="ARBA" id="ARBA00023235"/>
    </source>
</evidence>
<feature type="domain" description="Chorismate-utilising enzyme C-terminal" evidence="6">
    <location>
        <begin position="112"/>
        <end position="370"/>
    </location>
</feature>
<dbReference type="InterPro" id="IPR015890">
    <property type="entry name" value="Chorismate_C"/>
</dbReference>
<dbReference type="InterPro" id="IPR004561">
    <property type="entry name" value="IsoChor_synthase"/>
</dbReference>
<evidence type="ECO:0000313" key="7">
    <source>
        <dbReference type="EMBL" id="MCB5409063.1"/>
    </source>
</evidence>
<proteinExistence type="inferred from homology"/>
<dbReference type="Pfam" id="PF00425">
    <property type="entry name" value="Chorismate_bind"/>
    <property type="match status" value="1"/>
</dbReference>
<dbReference type="NCBIfam" id="TIGR00543">
    <property type="entry name" value="isochor_syn"/>
    <property type="match status" value="1"/>
</dbReference>
<dbReference type="InterPro" id="IPR005801">
    <property type="entry name" value="ADC_synthase"/>
</dbReference>
<accession>A0ABS8CIQ2</accession>
<reference evidence="7 8" key="1">
    <citation type="submission" date="2020-07" db="EMBL/GenBank/DDBJ databases">
        <title>Pseudogemmobacter sp. nov., isolated from poultry manure in Taiwan.</title>
        <authorList>
            <person name="Lin S.-Y."/>
            <person name="Tang Y.-S."/>
            <person name="Young C.-C."/>
        </authorList>
    </citation>
    <scope>NUCLEOTIDE SEQUENCE [LARGE SCALE GENOMIC DNA]</scope>
    <source>
        <strain evidence="7 8">CC-YST710</strain>
    </source>
</reference>
<keyword evidence="8" id="KW-1185">Reference proteome</keyword>
<dbReference type="Proteomes" id="UP001198571">
    <property type="component" value="Unassembled WGS sequence"/>
</dbReference>
<sequence length="386" mass="39975">MRLSMTLHHTAAARDGFYLSGPGHQLELARSVQALPRGGLDSLATRAAAFFAGYGTEGLRLAGALPYDRQAGDYLFAARPEDGAQAVSPAPRGDGSGAVSQQVLLREDPPAAQYRAAVAEALRRIAAGAFDKIVLSRSLRLSAGLAFDPGALLAALAVDPLITRFSVPLPPRQAGVPRRLIGATPELLLAKQGAAITSHPLAGSAPRGREAAPDKAAGAALLHSGKDLREHALVAEMVLDSLAPWCASLARPEGVSLAQTARLWHLGTRITGVLKDPDTPCAELLRVLHPTPAVSGYPLAAAEAALPGLEGYDRDFYAGAVGWLEANGDGAWYLALRCAELEGSEARLYAGAGVVAGSDPALEEAETHAKFQAMLAGFGLATGAVL</sequence>
<evidence type="ECO:0000256" key="5">
    <source>
        <dbReference type="ARBA" id="ARBA00041564"/>
    </source>
</evidence>
<comment type="caution">
    <text evidence="7">The sequence shown here is derived from an EMBL/GenBank/DDBJ whole genome shotgun (WGS) entry which is preliminary data.</text>
</comment>
<dbReference type="RefSeq" id="WP_226933957.1">
    <property type="nucleotide sequence ID" value="NZ_JACDXX010000002.1"/>
</dbReference>
<organism evidence="7 8">
    <name type="scientific">Pseudogemmobacter faecipullorum</name>
    <dbReference type="NCBI Taxonomy" id="2755041"/>
    <lineage>
        <taxon>Bacteria</taxon>
        <taxon>Pseudomonadati</taxon>
        <taxon>Pseudomonadota</taxon>
        <taxon>Alphaproteobacteria</taxon>
        <taxon>Rhodobacterales</taxon>
        <taxon>Paracoccaceae</taxon>
        <taxon>Pseudogemmobacter</taxon>
    </lineage>
</organism>
<evidence type="ECO:0000256" key="3">
    <source>
        <dbReference type="ARBA" id="ARBA00012824"/>
    </source>
</evidence>
<dbReference type="EC" id="5.4.4.2" evidence="3"/>
<evidence type="ECO:0000259" key="6">
    <source>
        <dbReference type="Pfam" id="PF00425"/>
    </source>
</evidence>
<name>A0ABS8CIQ2_9RHOB</name>
<protein>
    <recommendedName>
        <fullName evidence="3">isochorismate synthase</fullName>
        <ecNumber evidence="3">5.4.4.2</ecNumber>
    </recommendedName>
    <alternativeName>
        <fullName evidence="5">Isochorismate mutase</fullName>
    </alternativeName>
</protein>
<keyword evidence="4 7" id="KW-0413">Isomerase</keyword>
<dbReference type="SUPFAM" id="SSF56322">
    <property type="entry name" value="ADC synthase"/>
    <property type="match status" value="1"/>
</dbReference>
<dbReference type="PANTHER" id="PTHR42839">
    <property type="entry name" value="ISOCHORISMATE SYNTHASE ENTC"/>
    <property type="match status" value="1"/>
</dbReference>
<evidence type="ECO:0000256" key="1">
    <source>
        <dbReference type="ARBA" id="ARBA00000799"/>
    </source>
</evidence>
<evidence type="ECO:0000313" key="8">
    <source>
        <dbReference type="Proteomes" id="UP001198571"/>
    </source>
</evidence>
<evidence type="ECO:0000256" key="2">
    <source>
        <dbReference type="ARBA" id="ARBA00005297"/>
    </source>
</evidence>
<comment type="catalytic activity">
    <reaction evidence="1">
        <text>chorismate = isochorismate</text>
        <dbReference type="Rhea" id="RHEA:18985"/>
        <dbReference type="ChEBI" id="CHEBI:29748"/>
        <dbReference type="ChEBI" id="CHEBI:29780"/>
        <dbReference type="EC" id="5.4.4.2"/>
    </reaction>
</comment>
<dbReference type="GO" id="GO:0008909">
    <property type="term" value="F:isochorismate synthase activity"/>
    <property type="evidence" value="ECO:0007669"/>
    <property type="project" value="UniProtKB-EC"/>
</dbReference>
<dbReference type="Gene3D" id="3.60.120.10">
    <property type="entry name" value="Anthranilate synthase"/>
    <property type="match status" value="1"/>
</dbReference>